<dbReference type="InterPro" id="IPR053220">
    <property type="entry name" value="Nematode_rcpt-like_serp_H"/>
</dbReference>
<reference evidence="1" key="2">
    <citation type="submission" date="2022-06" db="UniProtKB">
        <authorList>
            <consortium name="EnsemblMetazoa"/>
        </authorList>
    </citation>
    <scope>IDENTIFICATION</scope>
    <source>
        <strain evidence="1">PS312</strain>
    </source>
</reference>
<dbReference type="EnsemblMetazoa" id="PPA16130.1">
    <property type="protein sequence ID" value="PPA16130.1"/>
    <property type="gene ID" value="WBGene00105684"/>
</dbReference>
<sequence length="340" mass="37960">MLKGALNFFHATMSLIKLSPLQGARISRITRPILLIIIMSRMDRQLQNVQRMEQWPTSCCACGCPISYERDMCNLVCLIICCGIFALCCLPKREPICVQCGLKQDHAREIEDDLELETAFFSAQRCIFVVTSFLNAISMFCLIKKVPRNQAGVRNYLIVIQVVVIILISVYLDVLFEPIPLVPATACYYVGVLHGTGLRPDTVLTTRPPASIKRIRHSLTVLFIQIAVPFFTMIIPAALLFISVHCECIPFAINLPIFAVLALHPLAHNLCLLSITPQFRKLLFSGIRGNTIKNGPIAYERDMVTLVLLIICCGICALCCLPKREAVCVQCGLKQGYVME</sequence>
<accession>A0A8R1UAJ8</accession>
<dbReference type="Pfam" id="PF10318">
    <property type="entry name" value="7TM_GPCR_Srh"/>
    <property type="match status" value="1"/>
</dbReference>
<reference evidence="2" key="1">
    <citation type="journal article" date="2008" name="Nat. Genet.">
        <title>The Pristionchus pacificus genome provides a unique perspective on nematode lifestyle and parasitism.</title>
        <authorList>
            <person name="Dieterich C."/>
            <person name="Clifton S.W."/>
            <person name="Schuster L.N."/>
            <person name="Chinwalla A."/>
            <person name="Delehaunty K."/>
            <person name="Dinkelacker I."/>
            <person name="Fulton L."/>
            <person name="Fulton R."/>
            <person name="Godfrey J."/>
            <person name="Minx P."/>
            <person name="Mitreva M."/>
            <person name="Roeseler W."/>
            <person name="Tian H."/>
            <person name="Witte H."/>
            <person name="Yang S.P."/>
            <person name="Wilson R.K."/>
            <person name="Sommer R.J."/>
        </authorList>
    </citation>
    <scope>NUCLEOTIDE SEQUENCE [LARGE SCALE GENOMIC DNA]</scope>
    <source>
        <strain evidence="2">PS312</strain>
    </source>
</reference>
<dbReference type="PANTHER" id="PTHR22941">
    <property type="entry name" value="SERPENTINE RECEPTOR"/>
    <property type="match status" value="1"/>
</dbReference>
<dbReference type="InterPro" id="IPR019422">
    <property type="entry name" value="7TM_GPCR_serpentine_rcpt_Srh"/>
</dbReference>
<evidence type="ECO:0000313" key="1">
    <source>
        <dbReference type="EnsemblMetazoa" id="PPA16130.1"/>
    </source>
</evidence>
<gene>
    <name evidence="1" type="primary">WBGene00105684</name>
</gene>
<dbReference type="AlphaFoldDB" id="A0A2A6CT37"/>
<evidence type="ECO:0000313" key="2">
    <source>
        <dbReference type="Proteomes" id="UP000005239"/>
    </source>
</evidence>
<proteinExistence type="predicted"/>
<organism evidence="1 2">
    <name type="scientific">Pristionchus pacificus</name>
    <name type="common">Parasitic nematode worm</name>
    <dbReference type="NCBI Taxonomy" id="54126"/>
    <lineage>
        <taxon>Eukaryota</taxon>
        <taxon>Metazoa</taxon>
        <taxon>Ecdysozoa</taxon>
        <taxon>Nematoda</taxon>
        <taxon>Chromadorea</taxon>
        <taxon>Rhabditida</taxon>
        <taxon>Rhabditina</taxon>
        <taxon>Diplogasteromorpha</taxon>
        <taxon>Diplogasteroidea</taxon>
        <taxon>Neodiplogasteridae</taxon>
        <taxon>Pristionchus</taxon>
    </lineage>
</organism>
<accession>A0A2A6CT37</accession>
<dbReference type="Proteomes" id="UP000005239">
    <property type="component" value="Unassembled WGS sequence"/>
</dbReference>
<dbReference type="PANTHER" id="PTHR22941:SF26">
    <property type="entry name" value="SERPENTINE RECEPTOR, CLASS H"/>
    <property type="match status" value="1"/>
</dbReference>
<name>A0A2A6CT37_PRIPA</name>
<keyword evidence="2" id="KW-1185">Reference proteome</keyword>
<protein>
    <submittedName>
        <fullName evidence="1">G protein-coupled receptor</fullName>
    </submittedName>
</protein>